<organism evidence="3">
    <name type="scientific">Propionibacterium freudenreichii subsp. freudenreichii</name>
    <dbReference type="NCBI Taxonomy" id="66712"/>
    <lineage>
        <taxon>Bacteria</taxon>
        <taxon>Bacillati</taxon>
        <taxon>Actinomycetota</taxon>
        <taxon>Actinomycetes</taxon>
        <taxon>Propionibacteriales</taxon>
        <taxon>Propionibacteriaceae</taxon>
        <taxon>Propionibacterium</taxon>
    </lineage>
</organism>
<dbReference type="PANTHER" id="PTHR19136:SF81">
    <property type="entry name" value="MOLYBDENUM COFACTOR GUANYLYLTRANSFERASE"/>
    <property type="match status" value="1"/>
</dbReference>
<dbReference type="Pfam" id="PF12804">
    <property type="entry name" value="NTP_transf_3"/>
    <property type="match status" value="1"/>
</dbReference>
<gene>
    <name evidence="3" type="ORF">PFCIRM138_08485</name>
</gene>
<dbReference type="InterPro" id="IPR025877">
    <property type="entry name" value="MobA-like_NTP_Trfase"/>
</dbReference>
<evidence type="ECO:0000256" key="1">
    <source>
        <dbReference type="ARBA" id="ARBA00022679"/>
    </source>
</evidence>
<dbReference type="Gene3D" id="3.90.550.10">
    <property type="entry name" value="Spore Coat Polysaccharide Biosynthesis Protein SpsA, Chain A"/>
    <property type="match status" value="1"/>
</dbReference>
<feature type="domain" description="MobA-like NTP transferase" evidence="2">
    <location>
        <begin position="20"/>
        <end position="176"/>
    </location>
</feature>
<evidence type="ECO:0000259" key="2">
    <source>
        <dbReference type="Pfam" id="PF12804"/>
    </source>
</evidence>
<dbReference type="GO" id="GO:0016779">
    <property type="term" value="F:nucleotidyltransferase activity"/>
    <property type="evidence" value="ECO:0007669"/>
    <property type="project" value="UniProtKB-ARBA"/>
</dbReference>
<name>A0A0B7NRY7_PROFF</name>
<dbReference type="AlphaFoldDB" id="A0A0B7NRY7"/>
<sequence length="210" mass="21621">MAATPSGARPDAGRRGRVGAVILAGGGGQRLGGVSKADLRLGQRRLLDIVLSGLVPAVDGDAVVVAPRDVEVPPGVRRTLEDPPDGGPVAGLAAGLAALAGSHALVLVTAVDSPGIVDLAPLLVAALSARPDADGVVARGGEPAPFRQYLQAVYRAGPLRRLLADAGQVRNRGVARTLRVLNLVEMPSPADLCRDIDTPDDLDWWRGRLV</sequence>
<dbReference type="EMBL" id="LM676416">
    <property type="protein sequence ID" value="CEP26610.1"/>
    <property type="molecule type" value="Genomic_DNA"/>
</dbReference>
<accession>A0A0B7NRY7</accession>
<dbReference type="SUPFAM" id="SSF53448">
    <property type="entry name" value="Nucleotide-diphospho-sugar transferases"/>
    <property type="match status" value="1"/>
</dbReference>
<protein>
    <recommendedName>
        <fullName evidence="2">MobA-like NTP transferase domain-containing protein</fullName>
    </recommendedName>
</protein>
<keyword evidence="1" id="KW-0808">Transferase</keyword>
<proteinExistence type="predicted"/>
<dbReference type="PANTHER" id="PTHR19136">
    <property type="entry name" value="MOLYBDENUM COFACTOR GUANYLYLTRANSFERASE"/>
    <property type="match status" value="1"/>
</dbReference>
<evidence type="ECO:0000313" key="3">
    <source>
        <dbReference type="EMBL" id="CEP26610.1"/>
    </source>
</evidence>
<reference evidence="3" key="1">
    <citation type="submission" date="2014-08" db="EMBL/GenBank/DDBJ databases">
        <authorList>
            <person name="Falentin Helene"/>
        </authorList>
    </citation>
    <scope>NUCLEOTIDE SEQUENCE</scope>
</reference>
<dbReference type="InterPro" id="IPR029044">
    <property type="entry name" value="Nucleotide-diphossugar_trans"/>
</dbReference>